<accession>B3M294</accession>
<organism evidence="2 3">
    <name type="scientific">Drosophila ananassae</name>
    <name type="common">Fruit fly</name>
    <dbReference type="NCBI Taxonomy" id="7217"/>
    <lineage>
        <taxon>Eukaryota</taxon>
        <taxon>Metazoa</taxon>
        <taxon>Ecdysozoa</taxon>
        <taxon>Arthropoda</taxon>
        <taxon>Hexapoda</taxon>
        <taxon>Insecta</taxon>
        <taxon>Pterygota</taxon>
        <taxon>Neoptera</taxon>
        <taxon>Endopterygota</taxon>
        <taxon>Diptera</taxon>
        <taxon>Brachycera</taxon>
        <taxon>Muscomorpha</taxon>
        <taxon>Ephydroidea</taxon>
        <taxon>Drosophilidae</taxon>
        <taxon>Drosophila</taxon>
        <taxon>Sophophora</taxon>
    </lineage>
</organism>
<dbReference type="InterPro" id="IPR018490">
    <property type="entry name" value="cNMP-bd_dom_sf"/>
</dbReference>
<dbReference type="PANTHER" id="PTHR23011">
    <property type="entry name" value="CYCLIC NUCLEOTIDE-BINDING DOMAIN CONTAINING PROTEIN"/>
    <property type="match status" value="1"/>
</dbReference>
<feature type="transmembrane region" description="Helical" evidence="1">
    <location>
        <begin position="35"/>
        <end position="55"/>
    </location>
</feature>
<gene>
    <name evidence="2" type="primary">Dana\GF17086</name>
    <name evidence="2" type="synonym">dana_GLEANR_18353</name>
    <name evidence="2" type="ORF">GF17086</name>
</gene>
<keyword evidence="1" id="KW-0472">Membrane</keyword>
<evidence type="ECO:0000313" key="3">
    <source>
        <dbReference type="Proteomes" id="UP000007801"/>
    </source>
</evidence>
<sequence>MNNKIPAAQVRVTCQLAPKVKYSVKYRLAQNNTRLSFWACCAPPVTLLACWPYSFCYFCFLNNRCTPPELSLYRNESNPSYCELLVLFEYDFDAILRTRMTKTWEEKKRAIKALDYFEFFDNDQIIEACRFGSLKQYNPLETIYFEDKGSVSKVHFVLSGECVILQCLTIESVVKKGKKVQQLSNIDGDSNIFRADHRSTFTTQSGRIVEIGSNFSIADLVQSSSSSDETKKKHSLKRKMELRDIQIACGFKKVSETAVPFKRLTLIRRSKSKVSASSIKTIEYLDGEEDWFEDLFEDYWEDFWEEDLILPSPVQSHLDFDMGLEIRKPFYPGLISVVEKKSDESEVYTVASTPSYSSDSMSLIAASETRFIDVGSLTFGAIFGLGESMIHRVIMAKTIVQCLTLPRFFLLDPKQNPGNIWERRLLYLNSMIPTREKLFQHLLRTQEWKKFKNNFVNETVTQSAVNCADINDVPIICRIMEREQDIN</sequence>
<evidence type="ECO:0000313" key="2">
    <source>
        <dbReference type="EMBL" id="EDV42285.2"/>
    </source>
</evidence>
<dbReference type="OrthoDB" id="166212at2759"/>
<proteinExistence type="predicted"/>
<dbReference type="HOGENOM" id="CLU_025702_0_0_1"/>
<dbReference type="eggNOG" id="KOG3298">
    <property type="taxonomic scope" value="Eukaryota"/>
</dbReference>
<keyword evidence="1" id="KW-1133">Transmembrane helix</keyword>
<dbReference type="PANTHER" id="PTHR23011:SF41">
    <property type="entry name" value="CYCLIC NUCLEOTIDE-BINDING DOMAIN-CONTAINING PROTEIN"/>
    <property type="match status" value="1"/>
</dbReference>
<dbReference type="Proteomes" id="UP000007801">
    <property type="component" value="Unassembled WGS sequence"/>
</dbReference>
<evidence type="ECO:0000256" key="1">
    <source>
        <dbReference type="SAM" id="Phobius"/>
    </source>
</evidence>
<keyword evidence="3" id="KW-1185">Reference proteome</keyword>
<dbReference type="SUPFAM" id="SSF51206">
    <property type="entry name" value="cAMP-binding domain-like"/>
    <property type="match status" value="1"/>
</dbReference>
<name>B3M294_DROAN</name>
<dbReference type="AlphaFoldDB" id="B3M294"/>
<protein>
    <submittedName>
        <fullName evidence="2">Uncharacterized protein, isoform C</fullName>
    </submittedName>
</protein>
<dbReference type="EMBL" id="CH902617">
    <property type="protein sequence ID" value="EDV42285.2"/>
    <property type="molecule type" value="Genomic_DNA"/>
</dbReference>
<keyword evidence="1" id="KW-0812">Transmembrane</keyword>
<reference evidence="2 3" key="1">
    <citation type="journal article" date="2007" name="Nature">
        <title>Evolution of genes and genomes on the Drosophila phylogeny.</title>
        <authorList>
            <consortium name="Drosophila 12 Genomes Consortium"/>
            <person name="Clark A.G."/>
            <person name="Eisen M.B."/>
            <person name="Smith D.R."/>
            <person name="Bergman C.M."/>
            <person name="Oliver B."/>
            <person name="Markow T.A."/>
            <person name="Kaufman T.C."/>
            <person name="Kellis M."/>
            <person name="Gelbart W."/>
            <person name="Iyer V.N."/>
            <person name="Pollard D.A."/>
            <person name="Sackton T.B."/>
            <person name="Larracuente A.M."/>
            <person name="Singh N.D."/>
            <person name="Abad J.P."/>
            <person name="Abt D.N."/>
            <person name="Adryan B."/>
            <person name="Aguade M."/>
            <person name="Akashi H."/>
            <person name="Anderson W.W."/>
            <person name="Aquadro C.F."/>
            <person name="Ardell D.H."/>
            <person name="Arguello R."/>
            <person name="Artieri C.G."/>
            <person name="Barbash D.A."/>
            <person name="Barker D."/>
            <person name="Barsanti P."/>
            <person name="Batterham P."/>
            <person name="Batzoglou S."/>
            <person name="Begun D."/>
            <person name="Bhutkar A."/>
            <person name="Blanco E."/>
            <person name="Bosak S.A."/>
            <person name="Bradley R.K."/>
            <person name="Brand A.D."/>
            <person name="Brent M.R."/>
            <person name="Brooks A.N."/>
            <person name="Brown R.H."/>
            <person name="Butlin R.K."/>
            <person name="Caggese C."/>
            <person name="Calvi B.R."/>
            <person name="Bernardo de Carvalho A."/>
            <person name="Caspi A."/>
            <person name="Castrezana S."/>
            <person name="Celniker S.E."/>
            <person name="Chang J.L."/>
            <person name="Chapple C."/>
            <person name="Chatterji S."/>
            <person name="Chinwalla A."/>
            <person name="Civetta A."/>
            <person name="Clifton S.W."/>
            <person name="Comeron J.M."/>
            <person name="Costello J.C."/>
            <person name="Coyne J.A."/>
            <person name="Daub J."/>
            <person name="David R.G."/>
            <person name="Delcher A.L."/>
            <person name="Delehaunty K."/>
            <person name="Do C.B."/>
            <person name="Ebling H."/>
            <person name="Edwards K."/>
            <person name="Eickbush T."/>
            <person name="Evans J.D."/>
            <person name="Filipski A."/>
            <person name="Findeiss S."/>
            <person name="Freyhult E."/>
            <person name="Fulton L."/>
            <person name="Fulton R."/>
            <person name="Garcia A.C."/>
            <person name="Gardiner A."/>
            <person name="Garfield D.A."/>
            <person name="Garvin B.E."/>
            <person name="Gibson G."/>
            <person name="Gilbert D."/>
            <person name="Gnerre S."/>
            <person name="Godfrey J."/>
            <person name="Good R."/>
            <person name="Gotea V."/>
            <person name="Gravely B."/>
            <person name="Greenberg A.J."/>
            <person name="Griffiths-Jones S."/>
            <person name="Gross S."/>
            <person name="Guigo R."/>
            <person name="Gustafson E.A."/>
            <person name="Haerty W."/>
            <person name="Hahn M.W."/>
            <person name="Halligan D.L."/>
            <person name="Halpern A.L."/>
            <person name="Halter G.M."/>
            <person name="Han M.V."/>
            <person name="Heger A."/>
            <person name="Hillier L."/>
            <person name="Hinrichs A.S."/>
            <person name="Holmes I."/>
            <person name="Hoskins R.A."/>
            <person name="Hubisz M.J."/>
            <person name="Hultmark D."/>
            <person name="Huntley M.A."/>
            <person name="Jaffe D.B."/>
            <person name="Jagadeeshan S."/>
            <person name="Jeck W.R."/>
            <person name="Johnson J."/>
            <person name="Jones C.D."/>
            <person name="Jordan W.C."/>
            <person name="Karpen G.H."/>
            <person name="Kataoka E."/>
            <person name="Keightley P.D."/>
            <person name="Kheradpour P."/>
            <person name="Kirkness E.F."/>
            <person name="Koerich L.B."/>
            <person name="Kristiansen K."/>
            <person name="Kudrna D."/>
            <person name="Kulathinal R.J."/>
            <person name="Kumar S."/>
            <person name="Kwok R."/>
            <person name="Lander E."/>
            <person name="Langley C.H."/>
            <person name="Lapoint R."/>
            <person name="Lazzaro B.P."/>
            <person name="Lee S.J."/>
            <person name="Levesque L."/>
            <person name="Li R."/>
            <person name="Lin C.F."/>
            <person name="Lin M.F."/>
            <person name="Lindblad-Toh K."/>
            <person name="Llopart A."/>
            <person name="Long M."/>
            <person name="Low L."/>
            <person name="Lozovsky E."/>
            <person name="Lu J."/>
            <person name="Luo M."/>
            <person name="Machado C.A."/>
            <person name="Makalowski W."/>
            <person name="Marzo M."/>
            <person name="Matsuda M."/>
            <person name="Matzkin L."/>
            <person name="McAllister B."/>
            <person name="McBride C.S."/>
            <person name="McKernan B."/>
            <person name="McKernan K."/>
            <person name="Mendez-Lago M."/>
            <person name="Minx P."/>
            <person name="Mollenhauer M.U."/>
            <person name="Montooth K."/>
            <person name="Mount S.M."/>
            <person name="Mu X."/>
            <person name="Myers E."/>
            <person name="Negre B."/>
            <person name="Newfeld S."/>
            <person name="Nielsen R."/>
            <person name="Noor M.A."/>
            <person name="O'Grady P."/>
            <person name="Pachter L."/>
            <person name="Papaceit M."/>
            <person name="Parisi M.J."/>
            <person name="Parisi M."/>
            <person name="Parts L."/>
            <person name="Pedersen J.S."/>
            <person name="Pesole G."/>
            <person name="Phillippy A.M."/>
            <person name="Ponting C.P."/>
            <person name="Pop M."/>
            <person name="Porcelli D."/>
            <person name="Powell J.R."/>
            <person name="Prohaska S."/>
            <person name="Pruitt K."/>
            <person name="Puig M."/>
            <person name="Quesneville H."/>
            <person name="Ram K.R."/>
            <person name="Rand D."/>
            <person name="Rasmussen M.D."/>
            <person name="Reed L.K."/>
            <person name="Reenan R."/>
            <person name="Reily A."/>
            <person name="Remington K.A."/>
            <person name="Rieger T.T."/>
            <person name="Ritchie M.G."/>
            <person name="Robin C."/>
            <person name="Rogers Y.H."/>
            <person name="Rohde C."/>
            <person name="Rozas J."/>
            <person name="Rubenfield M.J."/>
            <person name="Ruiz A."/>
            <person name="Russo S."/>
            <person name="Salzberg S.L."/>
            <person name="Sanchez-Gracia A."/>
            <person name="Saranga D.J."/>
            <person name="Sato H."/>
            <person name="Schaeffer S.W."/>
            <person name="Schatz M.C."/>
            <person name="Schlenke T."/>
            <person name="Schwartz R."/>
            <person name="Segarra C."/>
            <person name="Singh R.S."/>
            <person name="Sirot L."/>
            <person name="Sirota M."/>
            <person name="Sisneros N.B."/>
            <person name="Smith C.D."/>
            <person name="Smith T.F."/>
            <person name="Spieth J."/>
            <person name="Stage D.E."/>
            <person name="Stark A."/>
            <person name="Stephan W."/>
            <person name="Strausberg R.L."/>
            <person name="Strempel S."/>
            <person name="Sturgill D."/>
            <person name="Sutton G."/>
            <person name="Sutton G.G."/>
            <person name="Tao W."/>
            <person name="Teichmann S."/>
            <person name="Tobari Y.N."/>
            <person name="Tomimura Y."/>
            <person name="Tsolas J.M."/>
            <person name="Valente V.L."/>
            <person name="Venter E."/>
            <person name="Venter J.C."/>
            <person name="Vicario S."/>
            <person name="Vieira F.G."/>
            <person name="Vilella A.J."/>
            <person name="Villasante A."/>
            <person name="Walenz B."/>
            <person name="Wang J."/>
            <person name="Wasserman M."/>
            <person name="Watts T."/>
            <person name="Wilson D."/>
            <person name="Wilson R.K."/>
            <person name="Wing R.A."/>
            <person name="Wolfner M.F."/>
            <person name="Wong A."/>
            <person name="Wong G.K."/>
            <person name="Wu C.I."/>
            <person name="Wu G."/>
            <person name="Yamamoto D."/>
            <person name="Yang H.P."/>
            <person name="Yang S.P."/>
            <person name="Yorke J.A."/>
            <person name="Yoshida K."/>
            <person name="Zdobnov E."/>
            <person name="Zhang P."/>
            <person name="Zhang Y."/>
            <person name="Zimin A.V."/>
            <person name="Baldwin J."/>
            <person name="Abdouelleil A."/>
            <person name="Abdulkadir J."/>
            <person name="Abebe A."/>
            <person name="Abera B."/>
            <person name="Abreu J."/>
            <person name="Acer S.C."/>
            <person name="Aftuck L."/>
            <person name="Alexander A."/>
            <person name="An P."/>
            <person name="Anderson E."/>
            <person name="Anderson S."/>
            <person name="Arachi H."/>
            <person name="Azer M."/>
            <person name="Bachantsang P."/>
            <person name="Barry A."/>
            <person name="Bayul T."/>
            <person name="Berlin A."/>
            <person name="Bessette D."/>
            <person name="Bloom T."/>
            <person name="Blye J."/>
            <person name="Boguslavskiy L."/>
            <person name="Bonnet C."/>
            <person name="Boukhgalter B."/>
            <person name="Bourzgui I."/>
            <person name="Brown A."/>
            <person name="Cahill P."/>
            <person name="Channer S."/>
            <person name="Cheshatsang Y."/>
            <person name="Chuda L."/>
            <person name="Citroen M."/>
            <person name="Collymore A."/>
            <person name="Cooke P."/>
            <person name="Costello M."/>
            <person name="D'Aco K."/>
            <person name="Daza R."/>
            <person name="De Haan G."/>
            <person name="DeGray S."/>
            <person name="DeMaso C."/>
            <person name="Dhargay N."/>
            <person name="Dooley K."/>
            <person name="Dooley E."/>
            <person name="Doricent M."/>
            <person name="Dorje P."/>
            <person name="Dorjee K."/>
            <person name="Dupes A."/>
            <person name="Elong R."/>
            <person name="Falk J."/>
            <person name="Farina A."/>
            <person name="Faro S."/>
            <person name="Ferguson D."/>
            <person name="Fisher S."/>
            <person name="Foley C.D."/>
            <person name="Franke A."/>
            <person name="Friedrich D."/>
            <person name="Gadbois L."/>
            <person name="Gearin G."/>
            <person name="Gearin C.R."/>
            <person name="Giannoukos G."/>
            <person name="Goode T."/>
            <person name="Graham J."/>
            <person name="Grandbois E."/>
            <person name="Grewal S."/>
            <person name="Gyaltsen K."/>
            <person name="Hafez N."/>
            <person name="Hagos B."/>
            <person name="Hall J."/>
            <person name="Henson C."/>
            <person name="Hollinger A."/>
            <person name="Honan T."/>
            <person name="Huard M.D."/>
            <person name="Hughes L."/>
            <person name="Hurhula B."/>
            <person name="Husby M.E."/>
            <person name="Kamat A."/>
            <person name="Kanga B."/>
            <person name="Kashin S."/>
            <person name="Khazanovich D."/>
            <person name="Kisner P."/>
            <person name="Lance K."/>
            <person name="Lara M."/>
            <person name="Lee W."/>
            <person name="Lennon N."/>
            <person name="Letendre F."/>
            <person name="LeVine R."/>
            <person name="Lipovsky A."/>
            <person name="Liu X."/>
            <person name="Liu J."/>
            <person name="Liu S."/>
            <person name="Lokyitsang T."/>
            <person name="Lokyitsang Y."/>
            <person name="Lubonja R."/>
            <person name="Lui A."/>
            <person name="MacDonald P."/>
            <person name="Magnisalis V."/>
            <person name="Maru K."/>
            <person name="Matthews C."/>
            <person name="McCusker W."/>
            <person name="McDonough S."/>
            <person name="Mehta T."/>
            <person name="Meldrim J."/>
            <person name="Meneus L."/>
            <person name="Mihai O."/>
            <person name="Mihalev A."/>
            <person name="Mihova T."/>
            <person name="Mittelman R."/>
            <person name="Mlenga V."/>
            <person name="Montmayeur A."/>
            <person name="Mulrain L."/>
            <person name="Navidi A."/>
            <person name="Naylor J."/>
            <person name="Negash T."/>
            <person name="Nguyen T."/>
            <person name="Nguyen N."/>
            <person name="Nicol R."/>
            <person name="Norbu C."/>
            <person name="Norbu N."/>
            <person name="Novod N."/>
            <person name="O'Neill B."/>
            <person name="Osman S."/>
            <person name="Markiewicz E."/>
            <person name="Oyono O.L."/>
            <person name="Patti C."/>
            <person name="Phunkhang P."/>
            <person name="Pierre F."/>
            <person name="Priest M."/>
            <person name="Raghuraman S."/>
            <person name="Rege F."/>
            <person name="Reyes R."/>
            <person name="Rise C."/>
            <person name="Rogov P."/>
            <person name="Ross K."/>
            <person name="Ryan E."/>
            <person name="Settipalli S."/>
            <person name="Shea T."/>
            <person name="Sherpa N."/>
            <person name="Shi L."/>
            <person name="Shih D."/>
            <person name="Sparrow T."/>
            <person name="Spaulding J."/>
            <person name="Stalker J."/>
            <person name="Stange-Thomann N."/>
            <person name="Stavropoulos S."/>
            <person name="Stone C."/>
            <person name="Strader C."/>
            <person name="Tesfaye S."/>
            <person name="Thomson T."/>
            <person name="Thoulutsang Y."/>
            <person name="Thoulutsang D."/>
            <person name="Topham K."/>
            <person name="Topping I."/>
            <person name="Tsamla T."/>
            <person name="Vassiliev H."/>
            <person name="Vo A."/>
            <person name="Wangchuk T."/>
            <person name="Wangdi T."/>
            <person name="Weiand M."/>
            <person name="Wilkinson J."/>
            <person name="Wilson A."/>
            <person name="Yadav S."/>
            <person name="Young G."/>
            <person name="Yu Q."/>
            <person name="Zembek L."/>
            <person name="Zhong D."/>
            <person name="Zimmer A."/>
            <person name="Zwirko Z."/>
            <person name="Jaffe D.B."/>
            <person name="Alvarez P."/>
            <person name="Brockman W."/>
            <person name="Butler J."/>
            <person name="Chin C."/>
            <person name="Gnerre S."/>
            <person name="Grabherr M."/>
            <person name="Kleber M."/>
            <person name="Mauceli E."/>
            <person name="MacCallum I."/>
        </authorList>
    </citation>
    <scope>NUCLEOTIDE SEQUENCE [LARGE SCALE GENOMIC DNA]</scope>
    <source>
        <strain evidence="3">Tucson 14024-0371.13</strain>
    </source>
</reference>